<proteinExistence type="inferred from homology"/>
<keyword evidence="2 6" id="KW-0808">Transferase</keyword>
<dbReference type="Gene3D" id="3.40.50.150">
    <property type="entry name" value="Vaccinia Virus protein VP39"/>
    <property type="match status" value="1"/>
</dbReference>
<evidence type="ECO:0000313" key="9">
    <source>
        <dbReference type="EMBL" id="ANB75032.1"/>
    </source>
</evidence>
<keyword evidence="10" id="KW-1185">Reference proteome</keyword>
<dbReference type="PRINTS" id="PR00105">
    <property type="entry name" value="C5METTRFRASE"/>
</dbReference>
<organism evidence="9 10">
    <name type="scientific">Paraburkholderia phytofirmans OLGA172</name>
    <dbReference type="NCBI Taxonomy" id="1417228"/>
    <lineage>
        <taxon>Bacteria</taxon>
        <taxon>Pseudomonadati</taxon>
        <taxon>Pseudomonadota</taxon>
        <taxon>Betaproteobacteria</taxon>
        <taxon>Burkholderiales</taxon>
        <taxon>Burkholderiaceae</taxon>
        <taxon>Paraburkholderia</taxon>
    </lineage>
</organism>
<dbReference type="GO" id="GO:0032259">
    <property type="term" value="P:methylation"/>
    <property type="evidence" value="ECO:0007669"/>
    <property type="project" value="UniProtKB-KW"/>
</dbReference>
<dbReference type="RefSeq" id="WP_063498330.1">
    <property type="nucleotide sequence ID" value="NZ_CP014579.1"/>
</dbReference>
<evidence type="ECO:0000256" key="3">
    <source>
        <dbReference type="ARBA" id="ARBA00022691"/>
    </source>
</evidence>
<dbReference type="PROSITE" id="PS00094">
    <property type="entry name" value="C5_MTASE_1"/>
    <property type="match status" value="1"/>
</dbReference>
<evidence type="ECO:0000256" key="2">
    <source>
        <dbReference type="ARBA" id="ARBA00022679"/>
    </source>
</evidence>
<dbReference type="AlphaFoldDB" id="A0A160FQN9"/>
<evidence type="ECO:0000256" key="5">
    <source>
        <dbReference type="ARBA" id="ARBA00047422"/>
    </source>
</evidence>
<dbReference type="Pfam" id="PF00145">
    <property type="entry name" value="DNA_methylase"/>
    <property type="match status" value="1"/>
</dbReference>
<keyword evidence="4" id="KW-0680">Restriction system</keyword>
<dbReference type="InterPro" id="IPR050750">
    <property type="entry name" value="C5-MTase"/>
</dbReference>
<keyword evidence="3 6" id="KW-0949">S-adenosyl-L-methionine</keyword>
<feature type="active site" evidence="6">
    <location>
        <position position="96"/>
    </location>
</feature>
<protein>
    <recommendedName>
        <fullName evidence="8">Cytosine-specific methyltransferase</fullName>
        <ecNumber evidence="8">2.1.1.37</ecNumber>
    </recommendedName>
</protein>
<name>A0A160FQN9_9BURK</name>
<dbReference type="STRING" id="1804984.AYM40_21640"/>
<accession>A0A160FQN9</accession>
<dbReference type="PANTHER" id="PTHR46098:SF1">
    <property type="entry name" value="TRNA (CYTOSINE(38)-C(5))-METHYLTRANSFERASE"/>
    <property type="match status" value="1"/>
</dbReference>
<dbReference type="OrthoDB" id="9813719at2"/>
<dbReference type="InterPro" id="IPR001525">
    <property type="entry name" value="C5_MeTfrase"/>
</dbReference>
<gene>
    <name evidence="9" type="ORF">AYM40_21640</name>
</gene>
<dbReference type="NCBIfam" id="TIGR00675">
    <property type="entry name" value="dcm"/>
    <property type="match status" value="1"/>
</dbReference>
<dbReference type="GO" id="GO:0003886">
    <property type="term" value="F:DNA (cytosine-5-)-methyltransferase activity"/>
    <property type="evidence" value="ECO:0007669"/>
    <property type="project" value="UniProtKB-EC"/>
</dbReference>
<evidence type="ECO:0000256" key="6">
    <source>
        <dbReference type="PROSITE-ProRule" id="PRU01016"/>
    </source>
</evidence>
<evidence type="ECO:0000313" key="10">
    <source>
        <dbReference type="Proteomes" id="UP000076852"/>
    </source>
</evidence>
<keyword evidence="1 6" id="KW-0489">Methyltransferase</keyword>
<sequence>MSYTKDNATLKVAELFAGVGGFRLGLEAVHGAPFEVTFSNQFEPSKKVQHASTIYKTHWPEETHINEDVFAVLASESGQQTIREASPDILCGGFPCQDYSVAKPLSQSDGLAGKKGVLWWSIAALLKQRIMDGEPVKYVMLENVDRLISSPASCKGRDFAVILATLNSLGYAAEWRVVNAADYGYAQRRRRIFIVAYHESTGVYENMETASLASASSGWLDHSVLNDALPCVPRNPLDGATPALNLHSDPFDEQLHYRPLSNGKSRFSKCGLMLDGAVRTFAVDAAEIADFTEFTGQATPLTLGDIVRKTGPVPTTFYIKQEDEENWLAAKAAKKTPRTKNGFAYNYSEGAMSFPDPLDRPSRTVITSEGGTTAARTKHAIRESSGLLRRLTPEELEALNGFPRRFTEMPGVSDATRAMLMGNALVVPLVTRIGEALHKAHVQHTSES</sequence>
<dbReference type="REBASE" id="145149">
    <property type="entry name" value="M.Bsp172ORF21640P"/>
</dbReference>
<dbReference type="Gene3D" id="3.90.120.10">
    <property type="entry name" value="DNA Methylase, subunit A, domain 2"/>
    <property type="match status" value="1"/>
</dbReference>
<dbReference type="PANTHER" id="PTHR46098">
    <property type="entry name" value="TRNA (CYTOSINE(38)-C(5))-METHYLTRANSFERASE"/>
    <property type="match status" value="1"/>
</dbReference>
<dbReference type="PROSITE" id="PS51679">
    <property type="entry name" value="SAM_MT_C5"/>
    <property type="match status" value="1"/>
</dbReference>
<evidence type="ECO:0000256" key="7">
    <source>
        <dbReference type="RuleBase" id="RU000416"/>
    </source>
</evidence>
<dbReference type="InterPro" id="IPR029063">
    <property type="entry name" value="SAM-dependent_MTases_sf"/>
</dbReference>
<dbReference type="SUPFAM" id="SSF53335">
    <property type="entry name" value="S-adenosyl-L-methionine-dependent methyltransferases"/>
    <property type="match status" value="1"/>
</dbReference>
<evidence type="ECO:0000256" key="1">
    <source>
        <dbReference type="ARBA" id="ARBA00022603"/>
    </source>
</evidence>
<comment type="similarity">
    <text evidence="6 7">Belongs to the class I-like SAM-binding methyltransferase superfamily. C5-methyltransferase family.</text>
</comment>
<dbReference type="EC" id="2.1.1.37" evidence="8"/>
<dbReference type="InterPro" id="IPR018117">
    <property type="entry name" value="C5_DNA_meth_AS"/>
</dbReference>
<reference evidence="9 10" key="1">
    <citation type="journal article" date="2016" name="Gene">
        <title>PacBio SMRT assembly of a complex multi-replicon genome reveals chlorocatechol degradative operon in a region of genome plasticity.</title>
        <authorList>
            <person name="Ricker N."/>
            <person name="Shen S.Y."/>
            <person name="Goordial J."/>
            <person name="Jin S."/>
            <person name="Fulthorpe R.R."/>
        </authorList>
    </citation>
    <scope>NUCLEOTIDE SEQUENCE [LARGE SCALE GENOMIC DNA]</scope>
    <source>
        <strain evidence="9 10">OLGA172</strain>
    </source>
</reference>
<dbReference type="GO" id="GO:0009307">
    <property type="term" value="P:DNA restriction-modification system"/>
    <property type="evidence" value="ECO:0007669"/>
    <property type="project" value="UniProtKB-KW"/>
</dbReference>
<comment type="catalytic activity">
    <reaction evidence="5 8">
        <text>a 2'-deoxycytidine in DNA + S-adenosyl-L-methionine = a 5-methyl-2'-deoxycytidine in DNA + S-adenosyl-L-homocysteine + H(+)</text>
        <dbReference type="Rhea" id="RHEA:13681"/>
        <dbReference type="Rhea" id="RHEA-COMP:11369"/>
        <dbReference type="Rhea" id="RHEA-COMP:11370"/>
        <dbReference type="ChEBI" id="CHEBI:15378"/>
        <dbReference type="ChEBI" id="CHEBI:57856"/>
        <dbReference type="ChEBI" id="CHEBI:59789"/>
        <dbReference type="ChEBI" id="CHEBI:85452"/>
        <dbReference type="ChEBI" id="CHEBI:85454"/>
        <dbReference type="EC" id="2.1.1.37"/>
    </reaction>
</comment>
<dbReference type="EMBL" id="CP014579">
    <property type="protein sequence ID" value="ANB75032.1"/>
    <property type="molecule type" value="Genomic_DNA"/>
</dbReference>
<evidence type="ECO:0000256" key="8">
    <source>
        <dbReference type="RuleBase" id="RU000417"/>
    </source>
</evidence>
<dbReference type="Proteomes" id="UP000076852">
    <property type="component" value="Chromosome 2"/>
</dbReference>
<evidence type="ECO:0000256" key="4">
    <source>
        <dbReference type="ARBA" id="ARBA00022747"/>
    </source>
</evidence>
<dbReference type="KEGG" id="buz:AYM40_21640"/>